<organism evidence="2">
    <name type="scientific">bioreactor metagenome</name>
    <dbReference type="NCBI Taxonomy" id="1076179"/>
    <lineage>
        <taxon>unclassified sequences</taxon>
        <taxon>metagenomes</taxon>
        <taxon>ecological metagenomes</taxon>
    </lineage>
</organism>
<evidence type="ECO:0000313" key="2">
    <source>
        <dbReference type="EMBL" id="MPN25528.1"/>
    </source>
</evidence>
<accession>A0A645GF52</accession>
<feature type="domain" description="DUF7678" evidence="1">
    <location>
        <begin position="1"/>
        <end position="74"/>
    </location>
</feature>
<dbReference type="InterPro" id="IPR056095">
    <property type="entry name" value="DUF7678"/>
</dbReference>
<protein>
    <recommendedName>
        <fullName evidence="1">DUF7678 domain-containing protein</fullName>
    </recommendedName>
</protein>
<evidence type="ECO:0000259" key="1">
    <source>
        <dbReference type="Pfam" id="PF24726"/>
    </source>
</evidence>
<dbReference type="EMBL" id="VSSQ01074738">
    <property type="protein sequence ID" value="MPN25528.1"/>
    <property type="molecule type" value="Genomic_DNA"/>
</dbReference>
<gene>
    <name evidence="2" type="ORF">SDC9_172940</name>
</gene>
<dbReference type="Pfam" id="PF24726">
    <property type="entry name" value="DUF7678"/>
    <property type="match status" value="1"/>
</dbReference>
<proteinExistence type="predicted"/>
<sequence length="74" mass="8708">MWREGTLEIGKSVFRYCIKVYGEGSDYGIDEGRISKLMLKRDGRIVCNYDRGWDIKPRDIDTRQALESLKKTYN</sequence>
<comment type="caution">
    <text evidence="2">The sequence shown here is derived from an EMBL/GenBank/DDBJ whole genome shotgun (WGS) entry which is preliminary data.</text>
</comment>
<reference evidence="2" key="1">
    <citation type="submission" date="2019-08" db="EMBL/GenBank/DDBJ databases">
        <authorList>
            <person name="Kucharzyk K."/>
            <person name="Murdoch R.W."/>
            <person name="Higgins S."/>
            <person name="Loffler F."/>
        </authorList>
    </citation>
    <scope>NUCLEOTIDE SEQUENCE</scope>
</reference>
<name>A0A645GF52_9ZZZZ</name>
<dbReference type="AlphaFoldDB" id="A0A645GF52"/>